<dbReference type="PANTHER" id="PTHR32439:SF0">
    <property type="entry name" value="FERREDOXIN--NITRITE REDUCTASE, CHLOROPLASTIC"/>
    <property type="match status" value="1"/>
</dbReference>
<dbReference type="GO" id="GO:0016491">
    <property type="term" value="F:oxidoreductase activity"/>
    <property type="evidence" value="ECO:0007669"/>
    <property type="project" value="UniProtKB-KW"/>
</dbReference>
<keyword evidence="3" id="KW-0349">Heme</keyword>
<feature type="non-terminal residue" evidence="10">
    <location>
        <position position="317"/>
    </location>
</feature>
<evidence type="ECO:0000313" key="10">
    <source>
        <dbReference type="EMBL" id="HFB53463.1"/>
    </source>
</evidence>
<dbReference type="GO" id="GO:0020037">
    <property type="term" value="F:heme binding"/>
    <property type="evidence" value="ECO:0007669"/>
    <property type="project" value="InterPro"/>
</dbReference>
<reference evidence="10" key="1">
    <citation type="journal article" date="2020" name="mSystems">
        <title>Genome- and Community-Level Interaction Insights into Carbon Utilization and Element Cycling Functions of Hydrothermarchaeota in Hydrothermal Sediment.</title>
        <authorList>
            <person name="Zhou Z."/>
            <person name="Liu Y."/>
            <person name="Xu W."/>
            <person name="Pan J."/>
            <person name="Luo Z.H."/>
            <person name="Li M."/>
        </authorList>
    </citation>
    <scope>NUCLEOTIDE SEQUENCE [LARGE SCALE GENOMIC DNA]</scope>
    <source>
        <strain evidence="10">HyVt-507</strain>
    </source>
</reference>
<dbReference type="SUPFAM" id="SSF56014">
    <property type="entry name" value="Nitrite and sulphite reductase 4Fe-4S domain-like"/>
    <property type="match status" value="1"/>
</dbReference>
<evidence type="ECO:0000256" key="7">
    <source>
        <dbReference type="ARBA" id="ARBA00023014"/>
    </source>
</evidence>
<dbReference type="Proteomes" id="UP000886390">
    <property type="component" value="Unassembled WGS sequence"/>
</dbReference>
<dbReference type="GO" id="GO:0046872">
    <property type="term" value="F:metal ion binding"/>
    <property type="evidence" value="ECO:0007669"/>
    <property type="project" value="UniProtKB-KW"/>
</dbReference>
<feature type="domain" description="Nitrite/sulphite reductase 4Fe-4S" evidence="8">
    <location>
        <begin position="137"/>
        <end position="287"/>
    </location>
</feature>
<dbReference type="InterPro" id="IPR036136">
    <property type="entry name" value="Nit/Sulf_reduc_fer-like_dom_sf"/>
</dbReference>
<dbReference type="InterPro" id="IPR045854">
    <property type="entry name" value="NO2/SO3_Rdtase_4Fe4S_sf"/>
</dbReference>
<protein>
    <submittedName>
        <fullName evidence="10">Ferredoxin--nitrite reductase</fullName>
    </submittedName>
</protein>
<name>A0A7C3C3C8_9BACT</name>
<dbReference type="GO" id="GO:0051539">
    <property type="term" value="F:4 iron, 4 sulfur cluster binding"/>
    <property type="evidence" value="ECO:0007669"/>
    <property type="project" value="UniProtKB-KW"/>
</dbReference>
<gene>
    <name evidence="10" type="ORF">ENJ67_01910</name>
</gene>
<dbReference type="Gene3D" id="3.30.413.10">
    <property type="entry name" value="Sulfite Reductase Hemoprotein, domain 1"/>
    <property type="match status" value="1"/>
</dbReference>
<evidence type="ECO:0000256" key="5">
    <source>
        <dbReference type="ARBA" id="ARBA00023002"/>
    </source>
</evidence>
<dbReference type="InterPro" id="IPR051329">
    <property type="entry name" value="NIR_SIR_4Fe-4S"/>
</dbReference>
<evidence type="ECO:0000256" key="6">
    <source>
        <dbReference type="ARBA" id="ARBA00023004"/>
    </source>
</evidence>
<accession>A0A7C3C3C8</accession>
<dbReference type="SUPFAM" id="SSF55124">
    <property type="entry name" value="Nitrite/Sulfite reductase N-terminal domain-like"/>
    <property type="match status" value="1"/>
</dbReference>
<keyword evidence="6" id="KW-0408">Iron</keyword>
<evidence type="ECO:0000259" key="9">
    <source>
        <dbReference type="Pfam" id="PF03460"/>
    </source>
</evidence>
<evidence type="ECO:0000256" key="3">
    <source>
        <dbReference type="ARBA" id="ARBA00022617"/>
    </source>
</evidence>
<comment type="similarity">
    <text evidence="1">Belongs to the nitrite and sulfite reductase 4Fe-4S domain family.</text>
</comment>
<evidence type="ECO:0000256" key="2">
    <source>
        <dbReference type="ARBA" id="ARBA00022485"/>
    </source>
</evidence>
<dbReference type="Pfam" id="PF03460">
    <property type="entry name" value="NIR_SIR_ferr"/>
    <property type="match status" value="1"/>
</dbReference>
<evidence type="ECO:0000256" key="1">
    <source>
        <dbReference type="ARBA" id="ARBA00010429"/>
    </source>
</evidence>
<dbReference type="EMBL" id="DRNH01000098">
    <property type="protein sequence ID" value="HFB53463.1"/>
    <property type="molecule type" value="Genomic_DNA"/>
</dbReference>
<keyword evidence="4" id="KW-0479">Metal-binding</keyword>
<keyword evidence="5" id="KW-0560">Oxidoreductase</keyword>
<dbReference type="PANTHER" id="PTHR32439">
    <property type="entry name" value="FERREDOXIN--NITRITE REDUCTASE, CHLOROPLASTIC"/>
    <property type="match status" value="1"/>
</dbReference>
<keyword evidence="7" id="KW-0411">Iron-sulfur</keyword>
<dbReference type="Pfam" id="PF01077">
    <property type="entry name" value="NIR_SIR"/>
    <property type="match status" value="1"/>
</dbReference>
<dbReference type="AlphaFoldDB" id="A0A7C3C3C8"/>
<dbReference type="InterPro" id="IPR006067">
    <property type="entry name" value="NO2/SO3_Rdtase_4Fe4S_dom"/>
</dbReference>
<evidence type="ECO:0000256" key="4">
    <source>
        <dbReference type="ARBA" id="ARBA00022723"/>
    </source>
</evidence>
<organism evidence="10">
    <name type="scientific">Sulfurimonas autotrophica</name>
    <dbReference type="NCBI Taxonomy" id="202747"/>
    <lineage>
        <taxon>Bacteria</taxon>
        <taxon>Pseudomonadati</taxon>
        <taxon>Campylobacterota</taxon>
        <taxon>Epsilonproteobacteria</taxon>
        <taxon>Campylobacterales</taxon>
        <taxon>Sulfurimonadaceae</taxon>
        <taxon>Sulfurimonas</taxon>
    </lineage>
</organism>
<keyword evidence="2" id="KW-0004">4Fe-4S</keyword>
<feature type="domain" description="Nitrite/Sulfite reductase ferredoxin-like" evidence="9">
    <location>
        <begin position="66"/>
        <end position="128"/>
    </location>
</feature>
<comment type="caution">
    <text evidence="10">The sequence shown here is derived from an EMBL/GenBank/DDBJ whole genome shotgun (WGS) entry which is preliminary data.</text>
</comment>
<proteinExistence type="inferred from homology"/>
<dbReference type="Gene3D" id="3.90.480.20">
    <property type="match status" value="1"/>
</dbReference>
<dbReference type="InterPro" id="IPR005117">
    <property type="entry name" value="NiRdtase/SiRdtase_haem-b_fer"/>
</dbReference>
<evidence type="ECO:0000259" key="8">
    <source>
        <dbReference type="Pfam" id="PF01077"/>
    </source>
</evidence>
<sequence length="317" mass="35959">MEALQKAFEARNKKLNKIEKIKELRSAKEAIEKLEEYAQNGYDSIPAEDKSFFLKCFGIYDRPATPERFMLKLRIPGGYMNAAQAKVIGECAKEFGEDYIDLTTRAQCELRYLRIEDLPTIIKRLEAVGINAYQTGVDNIRGIMADPFDDRAFDNVLPSHHILLKMQDIFLDNYEWIATLPRKFNVAITGNIANRCNVFCHDASFVLAQKNGVYGYNMYLGGKVGVVGKPADIFLKNEQEVLAAFSSIIDIFKRYGFRDNRNKNRLHFLIEAVGMTEIAAAIRENAGIDFASAGIAMTQMDYFEPDQGRVQLRDGSF</sequence>